<evidence type="ECO:0000313" key="7">
    <source>
        <dbReference type="Proteomes" id="UP000243778"/>
    </source>
</evidence>
<dbReference type="AlphaFoldDB" id="A0A1H3DXM1"/>
<sequence>MQIDFSALTSLEAYRWMANTVTPRPIAWVSTLSADGVANLAPFSFFQVISDTPPTLMVNISTRGDGSLKDSMLNLQETGELVIQLVCADQVEAMNASSATLPRGTSEFEHCGIASEASVRVAPRRVKGAPVAFECRVAQLLPYPAHEPNCTLVFAEILYAHIDQSVLDEQGRIDAGKLDIVGRLGGKSYSYTRERFDLTRPN</sequence>
<keyword evidence="7" id="KW-1185">Reference proteome</keyword>
<name>A0A1H3DXM1_9PSED</name>
<dbReference type="Proteomes" id="UP000243778">
    <property type="component" value="Unassembled WGS sequence"/>
</dbReference>
<dbReference type="SMART" id="SM00903">
    <property type="entry name" value="Flavin_Reduct"/>
    <property type="match status" value="1"/>
</dbReference>
<dbReference type="OrthoDB" id="9794638at2"/>
<gene>
    <name evidence="6" type="ORF">SAMN05216287_3606</name>
</gene>
<dbReference type="STRING" id="1007099.SAMN05216287_3606"/>
<dbReference type="EMBL" id="FNNU01000005">
    <property type="protein sequence ID" value="SDX71146.1"/>
    <property type="molecule type" value="Genomic_DNA"/>
</dbReference>
<reference evidence="7" key="1">
    <citation type="submission" date="2016-10" db="EMBL/GenBank/DDBJ databases">
        <authorList>
            <person name="Varghese N."/>
            <person name="Submissions S."/>
        </authorList>
    </citation>
    <scope>NUCLEOTIDE SEQUENCE [LARGE SCALE GENOMIC DNA]</scope>
    <source>
        <strain evidence="7">NRRL B-59562</strain>
    </source>
</reference>
<proteinExistence type="inferred from homology"/>
<evidence type="ECO:0000256" key="3">
    <source>
        <dbReference type="ARBA" id="ARBA00022643"/>
    </source>
</evidence>
<dbReference type="RefSeq" id="WP_090231017.1">
    <property type="nucleotide sequence ID" value="NZ_FNNU01000005.1"/>
</dbReference>
<feature type="domain" description="Flavin reductase like" evidence="5">
    <location>
        <begin position="21"/>
        <end position="176"/>
    </location>
</feature>
<organism evidence="6 7">
    <name type="scientific">Pseudomonas kuykendallii</name>
    <dbReference type="NCBI Taxonomy" id="1007099"/>
    <lineage>
        <taxon>Bacteria</taxon>
        <taxon>Pseudomonadati</taxon>
        <taxon>Pseudomonadota</taxon>
        <taxon>Gammaproteobacteria</taxon>
        <taxon>Pseudomonadales</taxon>
        <taxon>Pseudomonadaceae</taxon>
        <taxon>Pseudomonas</taxon>
    </lineage>
</organism>
<dbReference type="InterPro" id="IPR012349">
    <property type="entry name" value="Split_barrel_FMN-bd"/>
</dbReference>
<protein>
    <submittedName>
        <fullName evidence="6">NADH-FMN oxidoreductase RutF, flavin reductase (DIM6/NTAB) family</fullName>
    </submittedName>
</protein>
<evidence type="ECO:0000259" key="5">
    <source>
        <dbReference type="SMART" id="SM00903"/>
    </source>
</evidence>
<dbReference type="Gene3D" id="2.30.110.10">
    <property type="entry name" value="Electron Transport, Fmn-binding Protein, Chain A"/>
    <property type="match status" value="1"/>
</dbReference>
<dbReference type="GO" id="GO:0016646">
    <property type="term" value="F:oxidoreductase activity, acting on the CH-NH group of donors, NAD or NADP as acceptor"/>
    <property type="evidence" value="ECO:0007669"/>
    <property type="project" value="UniProtKB-ARBA"/>
</dbReference>
<comment type="similarity">
    <text evidence="4">Belongs to the flavoredoxin family.</text>
</comment>
<dbReference type="Pfam" id="PF01613">
    <property type="entry name" value="Flavin_Reduct"/>
    <property type="match status" value="1"/>
</dbReference>
<dbReference type="GO" id="GO:0010181">
    <property type="term" value="F:FMN binding"/>
    <property type="evidence" value="ECO:0007669"/>
    <property type="project" value="InterPro"/>
</dbReference>
<comment type="cofactor">
    <cofactor evidence="1">
        <name>FMN</name>
        <dbReference type="ChEBI" id="CHEBI:58210"/>
    </cofactor>
</comment>
<evidence type="ECO:0000313" key="6">
    <source>
        <dbReference type="EMBL" id="SDX71146.1"/>
    </source>
</evidence>
<keyword evidence="2" id="KW-0285">Flavoprotein</keyword>
<dbReference type="PANTHER" id="PTHR33798:SF5">
    <property type="entry name" value="FLAVIN REDUCTASE LIKE DOMAIN-CONTAINING PROTEIN"/>
    <property type="match status" value="1"/>
</dbReference>
<dbReference type="SUPFAM" id="SSF50475">
    <property type="entry name" value="FMN-binding split barrel"/>
    <property type="match status" value="1"/>
</dbReference>
<evidence type="ECO:0000256" key="4">
    <source>
        <dbReference type="ARBA" id="ARBA00038054"/>
    </source>
</evidence>
<accession>A0A1H3DXM1</accession>
<keyword evidence="3" id="KW-0288">FMN</keyword>
<dbReference type="PANTHER" id="PTHR33798">
    <property type="entry name" value="FLAVOPROTEIN OXYGENASE"/>
    <property type="match status" value="1"/>
</dbReference>
<evidence type="ECO:0000256" key="1">
    <source>
        <dbReference type="ARBA" id="ARBA00001917"/>
    </source>
</evidence>
<dbReference type="InterPro" id="IPR002563">
    <property type="entry name" value="Flavin_Rdtase-like_dom"/>
</dbReference>
<evidence type="ECO:0000256" key="2">
    <source>
        <dbReference type="ARBA" id="ARBA00022630"/>
    </source>
</evidence>